<feature type="domain" description="Cation efflux protein transmembrane" evidence="6">
    <location>
        <begin position="13"/>
        <end position="212"/>
    </location>
</feature>
<feature type="transmembrane region" description="Helical" evidence="5">
    <location>
        <begin position="12"/>
        <end position="37"/>
    </location>
</feature>
<dbReference type="InterPro" id="IPR058533">
    <property type="entry name" value="Cation_efflux_TM"/>
</dbReference>
<dbReference type="Pfam" id="PF01545">
    <property type="entry name" value="Cation_efflux"/>
    <property type="match status" value="1"/>
</dbReference>
<proteinExistence type="predicted"/>
<feature type="transmembrane region" description="Helical" evidence="5">
    <location>
        <begin position="113"/>
        <end position="133"/>
    </location>
</feature>
<protein>
    <submittedName>
        <fullName evidence="7">Cation transporter</fullName>
    </submittedName>
</protein>
<evidence type="ECO:0000256" key="1">
    <source>
        <dbReference type="ARBA" id="ARBA00004141"/>
    </source>
</evidence>
<name>A0ABY5GBV0_9GAMM</name>
<dbReference type="Gene3D" id="1.20.1510.10">
    <property type="entry name" value="Cation efflux protein transmembrane domain"/>
    <property type="match status" value="1"/>
</dbReference>
<reference evidence="7" key="1">
    <citation type="submission" date="2022-07" db="EMBL/GenBank/DDBJ databases">
        <title>Genome sequencing of Photobacterium atrarenae GJH2-4.</title>
        <authorList>
            <person name="Park S.-J."/>
        </authorList>
    </citation>
    <scope>NUCLEOTIDE SEQUENCE</scope>
    <source>
        <strain evidence="7">GJH2-4</strain>
    </source>
</reference>
<gene>
    <name evidence="7" type="ORF">NNL38_09890</name>
</gene>
<evidence type="ECO:0000259" key="6">
    <source>
        <dbReference type="Pfam" id="PF01545"/>
    </source>
</evidence>
<feature type="transmembrane region" description="Helical" evidence="5">
    <location>
        <begin position="82"/>
        <end position="107"/>
    </location>
</feature>
<evidence type="ECO:0000256" key="5">
    <source>
        <dbReference type="SAM" id="Phobius"/>
    </source>
</evidence>
<feature type="transmembrane region" description="Helical" evidence="5">
    <location>
        <begin position="181"/>
        <end position="202"/>
    </location>
</feature>
<dbReference type="SUPFAM" id="SSF161111">
    <property type="entry name" value="Cation efflux protein transmembrane domain-like"/>
    <property type="match status" value="1"/>
</dbReference>
<comment type="subcellular location">
    <subcellularLocation>
        <location evidence="1">Membrane</location>
        <topology evidence="1">Multi-pass membrane protein</topology>
    </subcellularLocation>
</comment>
<dbReference type="EMBL" id="CP101508">
    <property type="protein sequence ID" value="UTV26674.1"/>
    <property type="molecule type" value="Genomic_DNA"/>
</dbReference>
<organism evidence="7 8">
    <name type="scientific">Photobacterium atrarenae</name>
    <dbReference type="NCBI Taxonomy" id="865757"/>
    <lineage>
        <taxon>Bacteria</taxon>
        <taxon>Pseudomonadati</taxon>
        <taxon>Pseudomonadota</taxon>
        <taxon>Gammaproteobacteria</taxon>
        <taxon>Vibrionales</taxon>
        <taxon>Vibrionaceae</taxon>
        <taxon>Photobacterium</taxon>
    </lineage>
</organism>
<accession>A0ABY5GBV0</accession>
<keyword evidence="8" id="KW-1185">Reference proteome</keyword>
<dbReference type="InterPro" id="IPR027469">
    <property type="entry name" value="Cation_efflux_TMD_sf"/>
</dbReference>
<keyword evidence="4 5" id="KW-0472">Membrane</keyword>
<evidence type="ECO:0000256" key="4">
    <source>
        <dbReference type="ARBA" id="ARBA00023136"/>
    </source>
</evidence>
<evidence type="ECO:0000313" key="7">
    <source>
        <dbReference type="EMBL" id="UTV26674.1"/>
    </source>
</evidence>
<evidence type="ECO:0000256" key="2">
    <source>
        <dbReference type="ARBA" id="ARBA00022692"/>
    </source>
</evidence>
<sequence>MLTTIQLERRLLQFSIFSSLMFAMMGIGLGLWMGSLVIVFDGAYSLISLALTLVSLVAAAYIRKPAVAARQDRVAMIEPAVIALKGAVITVMCCLSFSSAVLAIFNGGREVDAGLALLFGVVNVLGCLATMWVMATQGKKIQSGLVTAEINQWLMDTVISGAVMIGFILASLMRFTPWAEYAVYADPVMVVIASIYFVIVPLRMVSGAIRDLRNVSAGQSQTGELVNSEAK</sequence>
<evidence type="ECO:0000313" key="8">
    <source>
        <dbReference type="Proteomes" id="UP001057998"/>
    </source>
</evidence>
<keyword evidence="2 5" id="KW-0812">Transmembrane</keyword>
<dbReference type="Proteomes" id="UP001057998">
    <property type="component" value="Chromosome 1"/>
</dbReference>
<keyword evidence="3 5" id="KW-1133">Transmembrane helix</keyword>
<feature type="transmembrane region" description="Helical" evidence="5">
    <location>
        <begin position="43"/>
        <end position="62"/>
    </location>
</feature>
<evidence type="ECO:0000256" key="3">
    <source>
        <dbReference type="ARBA" id="ARBA00022989"/>
    </source>
</evidence>
<dbReference type="RefSeq" id="WP_255387884.1">
    <property type="nucleotide sequence ID" value="NZ_CP101508.1"/>
</dbReference>
<feature type="transmembrane region" description="Helical" evidence="5">
    <location>
        <begin position="153"/>
        <end position="175"/>
    </location>
</feature>